<feature type="transmembrane region" description="Helical" evidence="1">
    <location>
        <begin position="6"/>
        <end position="23"/>
    </location>
</feature>
<sequence length="129" mass="13980">MTPILFIFLILCAAVFSLIYAALVKTAAEQFKVLVLWKHVIAYAFVSSWTFSLFALPLAKTAPISLLVLLLGHLGLGAMFFRTVANTPIRKGIAITLLANVLPALLLGVILIFLAFLLGLQGVRLSDLI</sequence>
<keyword evidence="1" id="KW-1133">Transmembrane helix</keyword>
<organism evidence="2 3">
    <name type="scientific">Chitiniphilus eburneus</name>
    <dbReference type="NCBI Taxonomy" id="2571148"/>
    <lineage>
        <taxon>Bacteria</taxon>
        <taxon>Pseudomonadati</taxon>
        <taxon>Pseudomonadota</taxon>
        <taxon>Betaproteobacteria</taxon>
        <taxon>Neisseriales</taxon>
        <taxon>Chitinibacteraceae</taxon>
        <taxon>Chitiniphilus</taxon>
    </lineage>
</organism>
<feature type="transmembrane region" description="Helical" evidence="1">
    <location>
        <begin position="35"/>
        <end position="56"/>
    </location>
</feature>
<name>A0A4U0PXG9_9NEIS</name>
<evidence type="ECO:0000256" key="1">
    <source>
        <dbReference type="SAM" id="Phobius"/>
    </source>
</evidence>
<keyword evidence="1" id="KW-0472">Membrane</keyword>
<gene>
    <name evidence="2" type="ORF">FAZ21_10480</name>
</gene>
<dbReference type="AlphaFoldDB" id="A0A4U0PXG9"/>
<evidence type="ECO:0000313" key="2">
    <source>
        <dbReference type="EMBL" id="TJZ73283.1"/>
    </source>
</evidence>
<keyword evidence="3" id="KW-1185">Reference proteome</keyword>
<feature type="transmembrane region" description="Helical" evidence="1">
    <location>
        <begin position="62"/>
        <end position="81"/>
    </location>
</feature>
<dbReference type="EMBL" id="SUMF01000010">
    <property type="protein sequence ID" value="TJZ73283.1"/>
    <property type="molecule type" value="Genomic_DNA"/>
</dbReference>
<proteinExistence type="predicted"/>
<accession>A0A4U0PXG9</accession>
<dbReference type="RefSeq" id="WP_136773399.1">
    <property type="nucleotide sequence ID" value="NZ_CP156074.1"/>
</dbReference>
<evidence type="ECO:0000313" key="3">
    <source>
        <dbReference type="Proteomes" id="UP000310016"/>
    </source>
</evidence>
<dbReference type="Proteomes" id="UP000310016">
    <property type="component" value="Unassembled WGS sequence"/>
</dbReference>
<keyword evidence="1" id="KW-0812">Transmembrane</keyword>
<feature type="transmembrane region" description="Helical" evidence="1">
    <location>
        <begin position="93"/>
        <end position="118"/>
    </location>
</feature>
<reference evidence="2 3" key="1">
    <citation type="submission" date="2019-04" db="EMBL/GenBank/DDBJ databases">
        <title>Chitiniphilus eburnea sp. nov., a novel chitinolytic bacterium isolated from aquaculture sludge.</title>
        <authorList>
            <person name="Sheng M."/>
        </authorList>
    </citation>
    <scope>NUCLEOTIDE SEQUENCE [LARGE SCALE GENOMIC DNA]</scope>
    <source>
        <strain evidence="2 3">HX-2-15</strain>
    </source>
</reference>
<protein>
    <submittedName>
        <fullName evidence="2">Uncharacterized protein</fullName>
    </submittedName>
</protein>
<comment type="caution">
    <text evidence="2">The sequence shown here is derived from an EMBL/GenBank/DDBJ whole genome shotgun (WGS) entry which is preliminary data.</text>
</comment>